<dbReference type="InterPro" id="IPR032675">
    <property type="entry name" value="LRR_dom_sf"/>
</dbReference>
<dbReference type="InterPro" id="IPR031943">
    <property type="entry name" value="CARMIL_C"/>
</dbReference>
<reference evidence="3" key="2">
    <citation type="submission" date="2025-09" db="UniProtKB">
        <authorList>
            <consortium name="Ensembl"/>
        </authorList>
    </citation>
    <scope>IDENTIFICATION</scope>
</reference>
<keyword evidence="4" id="KW-1185">Reference proteome</keyword>
<evidence type="ECO:0000259" key="2">
    <source>
        <dbReference type="Pfam" id="PF16000"/>
    </source>
</evidence>
<dbReference type="GeneTree" id="ENSGT00940000157990"/>
<dbReference type="Gene3D" id="3.80.10.10">
    <property type="entry name" value="Ribonuclease Inhibitor"/>
    <property type="match status" value="1"/>
</dbReference>
<dbReference type="PANTHER" id="PTHR24112">
    <property type="entry name" value="LEUCINE-RICH REPEAT, ISOFORM F-RELATED"/>
    <property type="match status" value="1"/>
</dbReference>
<organism evidence="3 4">
    <name type="scientific">Oryzias melastigma</name>
    <name type="common">Marine medaka</name>
    <dbReference type="NCBI Taxonomy" id="30732"/>
    <lineage>
        <taxon>Eukaryota</taxon>
        <taxon>Metazoa</taxon>
        <taxon>Chordata</taxon>
        <taxon>Craniata</taxon>
        <taxon>Vertebrata</taxon>
        <taxon>Euteleostomi</taxon>
        <taxon>Actinopterygii</taxon>
        <taxon>Neopterygii</taxon>
        <taxon>Teleostei</taxon>
        <taxon>Neoteleostei</taxon>
        <taxon>Acanthomorphata</taxon>
        <taxon>Ovalentaria</taxon>
        <taxon>Atherinomorphae</taxon>
        <taxon>Beloniformes</taxon>
        <taxon>Adrianichthyidae</taxon>
        <taxon>Oryziinae</taxon>
        <taxon>Oryzias</taxon>
    </lineage>
</organism>
<evidence type="ECO:0000256" key="1">
    <source>
        <dbReference type="SAM" id="MobiDB-lite"/>
    </source>
</evidence>
<dbReference type="AlphaFoldDB" id="A0A3B3BWJ5"/>
<evidence type="ECO:0000313" key="4">
    <source>
        <dbReference type="Proteomes" id="UP000261560"/>
    </source>
</evidence>
<evidence type="ECO:0000313" key="3">
    <source>
        <dbReference type="Ensembl" id="ENSOMEP00000009418.1"/>
    </source>
</evidence>
<dbReference type="InterPro" id="IPR001611">
    <property type="entry name" value="Leu-rich_rpt"/>
</dbReference>
<protein>
    <recommendedName>
        <fullName evidence="2">CARMIL C-terminal domain-containing protein</fullName>
    </recommendedName>
</protein>
<reference evidence="3" key="1">
    <citation type="submission" date="2025-08" db="UniProtKB">
        <authorList>
            <consortium name="Ensembl"/>
        </authorList>
    </citation>
    <scope>IDENTIFICATION</scope>
</reference>
<accession>A0A3B3BWJ5</accession>
<dbReference type="Pfam" id="PF16000">
    <property type="entry name" value="CARMIL_C"/>
    <property type="match status" value="1"/>
</dbReference>
<dbReference type="SUPFAM" id="SSF52047">
    <property type="entry name" value="RNI-like"/>
    <property type="match status" value="2"/>
</dbReference>
<dbReference type="GO" id="GO:0030027">
    <property type="term" value="C:lamellipodium"/>
    <property type="evidence" value="ECO:0007669"/>
    <property type="project" value="TreeGrafter"/>
</dbReference>
<dbReference type="Proteomes" id="UP000261560">
    <property type="component" value="Unplaced"/>
</dbReference>
<dbReference type="Ensembl" id="ENSOMET00000000804.1">
    <property type="protein sequence ID" value="ENSOMEP00000009418.1"/>
    <property type="gene ID" value="ENSOMEG00000010756.1"/>
</dbReference>
<sequence>MAEGVCSLTQPDYCSSDSTISACLHSSSFATGLLIYHCLTRHTVVLLLAGSIQASFLSSLPWKLLLLPPAVAVRSFLRSLISFTLFPSLKVLTTWRLYFLAPKIPAKVLLLIYKNHLSSCFSDFSFLFSSFVFLSRLRLSGGFSETYAALCDYNGISCKEEVQWDVDTIYHSQDNREFNLLDFSHLESRDLAVIVASMAYNTWFTKLYCKDLRLGSEVTEQVLHTVSKSSCLEELTLENAGLKSDFPQKMSAALSENPSAVIHSLNLSHNSLDNQGTCSRRARLSLLERVSKCLLFSFMSGLVCLSQALCSSDEYSNSLLHLDLSKNPGILSGEDNLYVFLSQPNCLVHLDLSGTDCCVDSLYGALLRGCCADLSFLNLSKNAFSHRKLKDTLPLFRQFFSSAFSLTHVNLSSMKLPPDVLRALLTGLTSNPHINDLHLDISSCELRSAGASVIQELFPRVSSIATLDISDNGLDADLLTLLPAFSRHPSLKHLHMGRNFNIKNSRVLDDVLQKLVQLIQEEECALQSLSLSDSRLRSRGTVLVNALGSNTCLRKVDLSGNSMDDIGAKMLSKALQINTTLRSVTWDRNNTSAAGFLDVARDFVFTSSSSAQIQRALVRNNQTQRFSQKQALRLHQGLVTSTAEQVELILHVFVSASRVPVTLKAQKEEIQAAKQVLKEAKNSRALYPSLCELAHVLSVDGPVRQRLDSLAGELARAADKELQVIVDSMVSLCRELCPLSSSAAERLTPPLSSVSERVSIPRSAIRTALMERAAQDLSVVSYLTNSIVDQILQELYTTHKTLVNQRHLTVSEVFSQMEREIRESECSWCGYPKSIMYVQHLCHKQVDSRNYAQLKVHKAKSGSDRQRSIMIMGSSKKRVEGSGSRQQQSEMKLGQKQKKRSVMLAGWHKQYFALSEALCSL</sequence>
<feature type="region of interest" description="Disordered" evidence="1">
    <location>
        <begin position="875"/>
        <end position="897"/>
    </location>
</feature>
<dbReference type="GO" id="GO:0005886">
    <property type="term" value="C:plasma membrane"/>
    <property type="evidence" value="ECO:0007669"/>
    <property type="project" value="TreeGrafter"/>
</dbReference>
<proteinExistence type="predicted"/>
<dbReference type="GO" id="GO:0034315">
    <property type="term" value="P:regulation of Arp2/3 complex-mediated actin nucleation"/>
    <property type="evidence" value="ECO:0007669"/>
    <property type="project" value="TreeGrafter"/>
</dbReference>
<dbReference type="InterPro" id="IPR051279">
    <property type="entry name" value="PP1-Reg/Actin-Interact_Protein"/>
</dbReference>
<dbReference type="PANTHER" id="PTHR24112:SF43">
    <property type="entry name" value="CAPPING PROTEIN, ARP2_3 AND MYOSIN-I LINKER PROTEIN 3"/>
    <property type="match status" value="1"/>
</dbReference>
<dbReference type="GO" id="GO:0016477">
    <property type="term" value="P:cell migration"/>
    <property type="evidence" value="ECO:0007669"/>
    <property type="project" value="TreeGrafter"/>
</dbReference>
<dbReference type="Pfam" id="PF13516">
    <property type="entry name" value="LRR_6"/>
    <property type="match status" value="1"/>
</dbReference>
<feature type="domain" description="CARMIL C-terminal" evidence="2">
    <location>
        <begin position="734"/>
        <end position="818"/>
    </location>
</feature>
<name>A0A3B3BWJ5_ORYME</name>